<name>A0AAE1K2V1_PETCI</name>
<sequence>MSANPPHSTIAASTTQTPPTLLSASILYPSFPLYRLPQCPFPYSLHSLAHSSTCPFLLPITHPPSSSPSHFLLPTTHPPFLFLLPFAHPPSSSPSHFLLPFTHIPLPLPHPTSSSPSLFPTPSRVRRVVPSSGTSHHRNPSTHR</sequence>
<reference evidence="2" key="1">
    <citation type="submission" date="2023-10" db="EMBL/GenBank/DDBJ databases">
        <title>Genome assemblies of two species of porcelain crab, Petrolisthes cinctipes and Petrolisthes manimaculis (Anomura: Porcellanidae).</title>
        <authorList>
            <person name="Angst P."/>
        </authorList>
    </citation>
    <scope>NUCLEOTIDE SEQUENCE</scope>
    <source>
        <strain evidence="2">PB745_01</strain>
        <tissue evidence="2">Gill</tissue>
    </source>
</reference>
<protein>
    <submittedName>
        <fullName evidence="2">Uncharacterized protein</fullName>
    </submittedName>
</protein>
<dbReference type="AlphaFoldDB" id="A0AAE1K2V1"/>
<feature type="region of interest" description="Disordered" evidence="1">
    <location>
        <begin position="114"/>
        <end position="144"/>
    </location>
</feature>
<dbReference type="EMBL" id="JAWQEG010004206">
    <property type="protein sequence ID" value="KAK3862584.1"/>
    <property type="molecule type" value="Genomic_DNA"/>
</dbReference>
<evidence type="ECO:0000313" key="2">
    <source>
        <dbReference type="EMBL" id="KAK3862584.1"/>
    </source>
</evidence>
<evidence type="ECO:0000313" key="3">
    <source>
        <dbReference type="Proteomes" id="UP001286313"/>
    </source>
</evidence>
<organism evidence="2 3">
    <name type="scientific">Petrolisthes cinctipes</name>
    <name type="common">Flat porcelain crab</name>
    <dbReference type="NCBI Taxonomy" id="88211"/>
    <lineage>
        <taxon>Eukaryota</taxon>
        <taxon>Metazoa</taxon>
        <taxon>Ecdysozoa</taxon>
        <taxon>Arthropoda</taxon>
        <taxon>Crustacea</taxon>
        <taxon>Multicrustacea</taxon>
        <taxon>Malacostraca</taxon>
        <taxon>Eumalacostraca</taxon>
        <taxon>Eucarida</taxon>
        <taxon>Decapoda</taxon>
        <taxon>Pleocyemata</taxon>
        <taxon>Anomura</taxon>
        <taxon>Galatheoidea</taxon>
        <taxon>Porcellanidae</taxon>
        <taxon>Petrolisthes</taxon>
    </lineage>
</organism>
<dbReference type="Proteomes" id="UP001286313">
    <property type="component" value="Unassembled WGS sequence"/>
</dbReference>
<keyword evidence="3" id="KW-1185">Reference proteome</keyword>
<accession>A0AAE1K2V1</accession>
<feature type="compositionally biased region" description="Low complexity" evidence="1">
    <location>
        <begin position="114"/>
        <end position="123"/>
    </location>
</feature>
<comment type="caution">
    <text evidence="2">The sequence shown here is derived from an EMBL/GenBank/DDBJ whole genome shotgun (WGS) entry which is preliminary data.</text>
</comment>
<evidence type="ECO:0000256" key="1">
    <source>
        <dbReference type="SAM" id="MobiDB-lite"/>
    </source>
</evidence>
<feature type="compositionally biased region" description="Basic residues" evidence="1">
    <location>
        <begin position="135"/>
        <end position="144"/>
    </location>
</feature>
<gene>
    <name evidence="2" type="ORF">Pcinc_031568</name>
</gene>
<proteinExistence type="predicted"/>